<gene>
    <name evidence="1" type="ORF">KQX54_009291</name>
</gene>
<comment type="caution">
    <text evidence="1">The sequence shown here is derived from an EMBL/GenBank/DDBJ whole genome shotgun (WGS) entry which is preliminary data.</text>
</comment>
<reference evidence="1 2" key="1">
    <citation type="journal article" date="2021" name="J. Hered.">
        <title>A chromosome-level genome assembly of the parasitoid wasp, Cotesia glomerata (Hymenoptera: Braconidae).</title>
        <authorList>
            <person name="Pinto B.J."/>
            <person name="Weis J.J."/>
            <person name="Gamble T."/>
            <person name="Ode P.J."/>
            <person name="Paul R."/>
            <person name="Zaspel J.M."/>
        </authorList>
    </citation>
    <scope>NUCLEOTIDE SEQUENCE [LARGE SCALE GENOMIC DNA]</scope>
    <source>
        <strain evidence="1">CgM1</strain>
    </source>
</reference>
<organism evidence="1 2">
    <name type="scientific">Cotesia glomerata</name>
    <name type="common">Lepidopteran parasitic wasp</name>
    <name type="synonym">Apanteles glomeratus</name>
    <dbReference type="NCBI Taxonomy" id="32391"/>
    <lineage>
        <taxon>Eukaryota</taxon>
        <taxon>Metazoa</taxon>
        <taxon>Ecdysozoa</taxon>
        <taxon>Arthropoda</taxon>
        <taxon>Hexapoda</taxon>
        <taxon>Insecta</taxon>
        <taxon>Pterygota</taxon>
        <taxon>Neoptera</taxon>
        <taxon>Endopterygota</taxon>
        <taxon>Hymenoptera</taxon>
        <taxon>Apocrita</taxon>
        <taxon>Ichneumonoidea</taxon>
        <taxon>Braconidae</taxon>
        <taxon>Microgastrinae</taxon>
        <taxon>Cotesia</taxon>
    </lineage>
</organism>
<dbReference type="Proteomes" id="UP000826195">
    <property type="component" value="Unassembled WGS sequence"/>
</dbReference>
<keyword evidence="2" id="KW-1185">Reference proteome</keyword>
<evidence type="ECO:0000313" key="1">
    <source>
        <dbReference type="EMBL" id="KAH0539871.1"/>
    </source>
</evidence>
<dbReference type="AlphaFoldDB" id="A0AAV7I3W1"/>
<sequence>MECSLILKQLVLQTKLQPSEDDESIPDMPAAIQEILAAIFSALYNHQDEEEQSAMEMKPKNLGQLASGNGSENGEGMGFNQEIYRNIDFAYIETV</sequence>
<dbReference type="EMBL" id="JAHXZJ010002609">
    <property type="protein sequence ID" value="KAH0539871.1"/>
    <property type="molecule type" value="Genomic_DNA"/>
</dbReference>
<protein>
    <submittedName>
        <fullName evidence="1">Uncharacterized protein</fullName>
    </submittedName>
</protein>
<evidence type="ECO:0000313" key="2">
    <source>
        <dbReference type="Proteomes" id="UP000826195"/>
    </source>
</evidence>
<name>A0AAV7I3W1_COTGL</name>
<proteinExistence type="predicted"/>
<accession>A0AAV7I3W1</accession>